<gene>
    <name evidence="1" type="ORF">APHIGO_LOCUS6858</name>
</gene>
<evidence type="ECO:0000313" key="2">
    <source>
        <dbReference type="Proteomes" id="UP001154329"/>
    </source>
</evidence>
<proteinExistence type="predicted"/>
<dbReference type="AlphaFoldDB" id="A0A9P0J3K2"/>
<sequence length="145" mass="16035">MMVSHCDEVRCGEYLYVNDIIILSTATVRCADERAPHSGRTIEPTAAAGRARRWQVVVGRVERARRKKNKIIIITKTQKTGGGADECASGVCARGARESELQEDRVQAAAATMGRVHPARISFCTLCRGGVLQETDRCRLHRRTI</sequence>
<accession>A0A9P0J3K2</accession>
<reference evidence="1" key="1">
    <citation type="submission" date="2022-02" db="EMBL/GenBank/DDBJ databases">
        <authorList>
            <person name="King R."/>
        </authorList>
    </citation>
    <scope>NUCLEOTIDE SEQUENCE</scope>
</reference>
<protein>
    <submittedName>
        <fullName evidence="1">Uncharacterized protein</fullName>
    </submittedName>
</protein>
<keyword evidence="2" id="KW-1185">Reference proteome</keyword>
<reference evidence="1" key="2">
    <citation type="submission" date="2022-10" db="EMBL/GenBank/DDBJ databases">
        <authorList>
            <consortium name="ENA_rothamsted_submissions"/>
            <consortium name="culmorum"/>
            <person name="King R."/>
        </authorList>
    </citation>
    <scope>NUCLEOTIDE SEQUENCE</scope>
</reference>
<dbReference type="EMBL" id="OU899035">
    <property type="protein sequence ID" value="CAH1725854.1"/>
    <property type="molecule type" value="Genomic_DNA"/>
</dbReference>
<name>A0A9P0J3K2_APHGO</name>
<evidence type="ECO:0000313" key="1">
    <source>
        <dbReference type="EMBL" id="CAH1725854.1"/>
    </source>
</evidence>
<organism evidence="1 2">
    <name type="scientific">Aphis gossypii</name>
    <name type="common">Cotton aphid</name>
    <dbReference type="NCBI Taxonomy" id="80765"/>
    <lineage>
        <taxon>Eukaryota</taxon>
        <taxon>Metazoa</taxon>
        <taxon>Ecdysozoa</taxon>
        <taxon>Arthropoda</taxon>
        <taxon>Hexapoda</taxon>
        <taxon>Insecta</taxon>
        <taxon>Pterygota</taxon>
        <taxon>Neoptera</taxon>
        <taxon>Paraneoptera</taxon>
        <taxon>Hemiptera</taxon>
        <taxon>Sternorrhyncha</taxon>
        <taxon>Aphidomorpha</taxon>
        <taxon>Aphidoidea</taxon>
        <taxon>Aphididae</taxon>
        <taxon>Aphidini</taxon>
        <taxon>Aphis</taxon>
        <taxon>Aphis</taxon>
    </lineage>
</organism>
<dbReference type="Proteomes" id="UP001154329">
    <property type="component" value="Chromosome 2"/>
</dbReference>